<organism evidence="9 10">
    <name type="scientific">Candidatus Viridilinea halotolerans</name>
    <dbReference type="NCBI Taxonomy" id="2491704"/>
    <lineage>
        <taxon>Bacteria</taxon>
        <taxon>Bacillati</taxon>
        <taxon>Chloroflexota</taxon>
        <taxon>Chloroflexia</taxon>
        <taxon>Chloroflexales</taxon>
        <taxon>Chloroflexineae</taxon>
        <taxon>Oscillochloridaceae</taxon>
        <taxon>Candidatus Viridilinea</taxon>
    </lineage>
</organism>
<reference evidence="9 10" key="1">
    <citation type="submission" date="2018-12" db="EMBL/GenBank/DDBJ databases">
        <title>Genome Sequence of Candidatus Viridilinea halotolerans isolated from saline sulfide-rich spring.</title>
        <authorList>
            <person name="Grouzdev D.S."/>
            <person name="Burganskaya E.I."/>
            <person name="Krutkina M.S."/>
            <person name="Sukhacheva M.V."/>
            <person name="Gorlenko V.M."/>
        </authorList>
    </citation>
    <scope>NUCLEOTIDE SEQUENCE [LARGE SCALE GENOMIC DNA]</scope>
    <source>
        <strain evidence="9">Chok-6</strain>
    </source>
</reference>
<dbReference type="SUPFAM" id="SSF56784">
    <property type="entry name" value="HAD-like"/>
    <property type="match status" value="1"/>
</dbReference>
<dbReference type="InterPro" id="IPR004446">
    <property type="entry name" value="Heptose_bisP_phosphatase"/>
</dbReference>
<dbReference type="InterPro" id="IPR036412">
    <property type="entry name" value="HAD-like_sf"/>
</dbReference>
<dbReference type="Gene3D" id="3.40.50.1000">
    <property type="entry name" value="HAD superfamily/HAD-like"/>
    <property type="match status" value="1"/>
</dbReference>
<evidence type="ECO:0000313" key="10">
    <source>
        <dbReference type="Proteomes" id="UP000280307"/>
    </source>
</evidence>
<dbReference type="GO" id="GO:0005737">
    <property type="term" value="C:cytoplasm"/>
    <property type="evidence" value="ECO:0007669"/>
    <property type="project" value="UniProtKB-SubCell"/>
</dbReference>
<dbReference type="GO" id="GO:0016791">
    <property type="term" value="F:phosphatase activity"/>
    <property type="evidence" value="ECO:0007669"/>
    <property type="project" value="InterPro"/>
</dbReference>
<gene>
    <name evidence="9" type="ORF">EI684_23385</name>
</gene>
<comment type="subcellular location">
    <subcellularLocation>
        <location evidence="1">Cytoplasm</location>
    </subcellularLocation>
</comment>
<evidence type="ECO:0000256" key="4">
    <source>
        <dbReference type="ARBA" id="ARBA00022723"/>
    </source>
</evidence>
<dbReference type="NCBIfam" id="TIGR01656">
    <property type="entry name" value="Histidinol-ppas"/>
    <property type="match status" value="1"/>
</dbReference>
<comment type="caution">
    <text evidence="9">The sequence shown here is derived from an EMBL/GenBank/DDBJ whole genome shotgun (WGS) entry which is preliminary data.</text>
</comment>
<evidence type="ECO:0000256" key="6">
    <source>
        <dbReference type="ARBA" id="ARBA00023277"/>
    </source>
</evidence>
<name>A0A426TQ77_9CHLR</name>
<dbReference type="InterPro" id="IPR006543">
    <property type="entry name" value="Histidinol-phos"/>
</dbReference>
<evidence type="ECO:0000256" key="8">
    <source>
        <dbReference type="SAM" id="MobiDB-lite"/>
    </source>
</evidence>
<dbReference type="CDD" id="cd07503">
    <property type="entry name" value="HAD_HisB-N"/>
    <property type="match status" value="1"/>
</dbReference>
<dbReference type="EMBL" id="RSAS01000961">
    <property type="protein sequence ID" value="RRR65362.1"/>
    <property type="molecule type" value="Genomic_DNA"/>
</dbReference>
<accession>A0A426TQ77</accession>
<keyword evidence="3" id="KW-0963">Cytoplasm</keyword>
<dbReference type="PANTHER" id="PTHR42891:SF1">
    <property type="entry name" value="D-GLYCERO-BETA-D-MANNO-HEPTOSE-1,7-BISPHOSPHATE 7-PHOSPHATASE"/>
    <property type="match status" value="1"/>
</dbReference>
<protein>
    <recommendedName>
        <fullName evidence="7">D,D-heptose 1,7-bisphosphate phosphatase</fullName>
    </recommendedName>
</protein>
<dbReference type="GO" id="GO:0005975">
    <property type="term" value="P:carbohydrate metabolic process"/>
    <property type="evidence" value="ECO:0007669"/>
    <property type="project" value="InterPro"/>
</dbReference>
<evidence type="ECO:0000313" key="9">
    <source>
        <dbReference type="EMBL" id="RRR65362.1"/>
    </source>
</evidence>
<evidence type="ECO:0000256" key="2">
    <source>
        <dbReference type="ARBA" id="ARBA00005628"/>
    </source>
</evidence>
<dbReference type="NCBIfam" id="NF006506">
    <property type="entry name" value="PRK08942.1"/>
    <property type="match status" value="1"/>
</dbReference>
<keyword evidence="5 9" id="KW-0378">Hydrolase</keyword>
<dbReference type="InterPro" id="IPR023214">
    <property type="entry name" value="HAD_sf"/>
</dbReference>
<evidence type="ECO:0000256" key="3">
    <source>
        <dbReference type="ARBA" id="ARBA00022490"/>
    </source>
</evidence>
<dbReference type="PANTHER" id="PTHR42891">
    <property type="entry name" value="D-GLYCERO-BETA-D-MANNO-HEPTOSE-1,7-BISPHOSPHATE 7-PHOSPHATASE"/>
    <property type="match status" value="1"/>
</dbReference>
<dbReference type="Pfam" id="PF13242">
    <property type="entry name" value="Hydrolase_like"/>
    <property type="match status" value="1"/>
</dbReference>
<keyword evidence="4" id="KW-0479">Metal-binding</keyword>
<proteinExistence type="inferred from homology"/>
<evidence type="ECO:0000256" key="7">
    <source>
        <dbReference type="ARBA" id="ARBA00031828"/>
    </source>
</evidence>
<evidence type="ECO:0000256" key="1">
    <source>
        <dbReference type="ARBA" id="ARBA00004496"/>
    </source>
</evidence>
<dbReference type="GO" id="GO:0046872">
    <property type="term" value="F:metal ion binding"/>
    <property type="evidence" value="ECO:0007669"/>
    <property type="project" value="UniProtKB-KW"/>
</dbReference>
<keyword evidence="6" id="KW-0119">Carbohydrate metabolism</keyword>
<comment type="similarity">
    <text evidence="2">Belongs to the GmhB family.</text>
</comment>
<dbReference type="NCBIfam" id="TIGR01662">
    <property type="entry name" value="HAD-SF-IIIA"/>
    <property type="match status" value="1"/>
</dbReference>
<feature type="region of interest" description="Disordered" evidence="8">
    <location>
        <begin position="1"/>
        <end position="20"/>
    </location>
</feature>
<sequence>MQAFGLSLVPQQPSHDEGGRPAILLDRDGVINENRTDHVRSWNDFRFLPGSLTALRLLTAWGYRIFVVTNQAAVERGLLSLGTLQQIHARMCETAAAHGAQISAVRWCPHRPETRCGCRKPQPGMLLDLAATMQIDLVNTYIIGDALSDVIAGQAVGCRTILVRTGRGEEQLSLPAFQTNRPDHIANDLLAAVQLMHLARQNAG</sequence>
<evidence type="ECO:0000256" key="5">
    <source>
        <dbReference type="ARBA" id="ARBA00022801"/>
    </source>
</evidence>
<dbReference type="InterPro" id="IPR006549">
    <property type="entry name" value="HAD-SF_hydro_IIIA"/>
</dbReference>
<dbReference type="AlphaFoldDB" id="A0A426TQ77"/>
<dbReference type="Proteomes" id="UP000280307">
    <property type="component" value="Unassembled WGS sequence"/>
</dbReference>